<keyword evidence="3" id="KW-0509">mRNA transport</keyword>
<dbReference type="SUPFAM" id="SSF89817">
    <property type="entry name" value="Mago nashi protein"/>
    <property type="match status" value="1"/>
</dbReference>
<dbReference type="GO" id="GO:0035145">
    <property type="term" value="C:exon-exon junction complex"/>
    <property type="evidence" value="ECO:0007669"/>
    <property type="project" value="InterPro"/>
</dbReference>
<keyword evidence="3" id="KW-0813">Transport</keyword>
<sequence length="147" mass="17204">MADSAFYLRYYIGHKGRYGHEALEFEFRPDGLLRYSNSSSYRNERVINKQVYVTKTVIEELKRIILQSEIMKENDEQWPLPDTEGRQELEIVSADQHISFATTKIGTLSDVNSCSDPEGLKRLYFLAQDLKCFVFFLISLHFRINPI</sequence>
<evidence type="ECO:0000256" key="3">
    <source>
        <dbReference type="ARBA" id="ARBA00022816"/>
    </source>
</evidence>
<comment type="subcellular location">
    <subcellularLocation>
        <location evidence="1">Nucleus</location>
    </subcellularLocation>
</comment>
<accession>A0A6B2G571</accession>
<dbReference type="GO" id="GO:0051028">
    <property type="term" value="P:mRNA transport"/>
    <property type="evidence" value="ECO:0007669"/>
    <property type="project" value="UniProtKB-KW"/>
</dbReference>
<dbReference type="AlphaFoldDB" id="A0A6B2G571"/>
<dbReference type="InterPro" id="IPR036605">
    <property type="entry name" value="Mago_nashi_sf"/>
</dbReference>
<comment type="similarity">
    <text evidence="2">Belongs to the mago nashi family.</text>
</comment>
<dbReference type="Pfam" id="PF02792">
    <property type="entry name" value="Mago_nashi"/>
    <property type="match status" value="1"/>
</dbReference>
<proteinExistence type="inferred from homology"/>
<dbReference type="EMBL" id="GHBR01005945">
    <property type="protein sequence ID" value="NDJ98632.1"/>
    <property type="molecule type" value="Transcribed_RNA"/>
</dbReference>
<protein>
    <submittedName>
        <fullName evidence="5">Protein mago nashi homolog (Trinotate prediction)</fullName>
    </submittedName>
</protein>
<reference evidence="5" key="1">
    <citation type="submission" date="2018-11" db="EMBL/GenBank/DDBJ databases">
        <title>Myxobolus squamalis genome and transcriptome.</title>
        <authorList>
            <person name="Yahalomi D."/>
            <person name="Atkinson S.D."/>
            <person name="Neuhof M."/>
            <person name="Chang E.S."/>
            <person name="Philippe H."/>
            <person name="Cartwright P."/>
            <person name="Bartholomew J.L."/>
            <person name="Huchon D."/>
        </authorList>
    </citation>
    <scope>NUCLEOTIDE SEQUENCE</scope>
    <source>
        <strain evidence="5">71B08</strain>
        <tissue evidence="5">Whole</tissue>
    </source>
</reference>
<evidence type="ECO:0000256" key="2">
    <source>
        <dbReference type="ARBA" id="ARBA00009270"/>
    </source>
</evidence>
<dbReference type="PANTHER" id="PTHR12638">
    <property type="entry name" value="PROTEIN MAGO NASHI HOMOLOG"/>
    <property type="match status" value="1"/>
</dbReference>
<evidence type="ECO:0000256" key="4">
    <source>
        <dbReference type="ARBA" id="ARBA00023242"/>
    </source>
</evidence>
<dbReference type="PANTHER" id="PTHR12638:SF0">
    <property type="entry name" value="MAGO HOMOLOG, EXON JUNCTION COMPLEX SUBUNIT-RELATED"/>
    <property type="match status" value="1"/>
</dbReference>
<dbReference type="GO" id="GO:0008380">
    <property type="term" value="P:RNA splicing"/>
    <property type="evidence" value="ECO:0007669"/>
    <property type="project" value="InterPro"/>
</dbReference>
<dbReference type="FunFam" id="3.30.1560.10:FF:000001">
    <property type="entry name" value="Protein mago nashi homolog"/>
    <property type="match status" value="1"/>
</dbReference>
<evidence type="ECO:0000256" key="1">
    <source>
        <dbReference type="ARBA" id="ARBA00004123"/>
    </source>
</evidence>
<evidence type="ECO:0000313" key="5">
    <source>
        <dbReference type="EMBL" id="NDJ98632.1"/>
    </source>
</evidence>
<keyword evidence="4" id="KW-0539">Nucleus</keyword>
<name>A0A6B2G571_MYXSQ</name>
<dbReference type="InterPro" id="IPR004023">
    <property type="entry name" value="Mago_nashi"/>
</dbReference>
<organism evidence="5">
    <name type="scientific">Myxobolus squamalis</name>
    <name type="common">Myxosporean</name>
    <dbReference type="NCBI Taxonomy" id="59785"/>
    <lineage>
        <taxon>Eukaryota</taxon>
        <taxon>Metazoa</taxon>
        <taxon>Cnidaria</taxon>
        <taxon>Myxozoa</taxon>
        <taxon>Myxosporea</taxon>
        <taxon>Bivalvulida</taxon>
        <taxon>Platysporina</taxon>
        <taxon>Myxobolidae</taxon>
        <taxon>Myxobolus</taxon>
    </lineage>
</organism>
<dbReference type="CDD" id="cd11295">
    <property type="entry name" value="Mago_nashi"/>
    <property type="match status" value="1"/>
</dbReference>
<dbReference type="Gene3D" id="3.30.1560.10">
    <property type="entry name" value="Mago nashi"/>
    <property type="match status" value="1"/>
</dbReference>